<evidence type="ECO:0000313" key="3">
    <source>
        <dbReference type="Proteomes" id="UP000308199"/>
    </source>
</evidence>
<organism evidence="2 3">
    <name type="scientific">Phellinidium pouzarii</name>
    <dbReference type="NCBI Taxonomy" id="167371"/>
    <lineage>
        <taxon>Eukaryota</taxon>
        <taxon>Fungi</taxon>
        <taxon>Dikarya</taxon>
        <taxon>Basidiomycota</taxon>
        <taxon>Agaricomycotina</taxon>
        <taxon>Agaricomycetes</taxon>
        <taxon>Hymenochaetales</taxon>
        <taxon>Hymenochaetaceae</taxon>
        <taxon>Phellinidium</taxon>
    </lineage>
</organism>
<feature type="region of interest" description="Disordered" evidence="1">
    <location>
        <begin position="400"/>
        <end position="423"/>
    </location>
</feature>
<feature type="compositionally biased region" description="Low complexity" evidence="1">
    <location>
        <begin position="405"/>
        <end position="423"/>
    </location>
</feature>
<name>A0A4S4LJV9_9AGAM</name>
<dbReference type="Proteomes" id="UP000308199">
    <property type="component" value="Unassembled WGS sequence"/>
</dbReference>
<gene>
    <name evidence="2" type="ORF">EW145_g194</name>
</gene>
<feature type="region of interest" description="Disordered" evidence="1">
    <location>
        <begin position="147"/>
        <end position="237"/>
    </location>
</feature>
<dbReference type="EMBL" id="SGPK01000003">
    <property type="protein sequence ID" value="THH12127.1"/>
    <property type="molecule type" value="Genomic_DNA"/>
</dbReference>
<evidence type="ECO:0000313" key="2">
    <source>
        <dbReference type="EMBL" id="THH12127.1"/>
    </source>
</evidence>
<comment type="caution">
    <text evidence="2">The sequence shown here is derived from an EMBL/GenBank/DDBJ whole genome shotgun (WGS) entry which is preliminary data.</text>
</comment>
<sequence length="629" mass="68020">MAGISVVGANVGCTRPPLNQASSAPPPSSYKKMQLQHTVNITYPKASVFKSNELTMTINSQTVRVVRKTGEDGIRLPVFGDHDHVTGSITLDPQNCAAEFGRLTVTIEGVFEYVSPMSATKAGPTQITPGKYRHIFYKDSAVIPLSASPRTPTRSALRSAMATLRRVTSRERILRPSLKRARSVETGLANSHKHGQSCSSTSSASSNSSSSSGCQSDRTSVTWSEESDSPYSTSSASPRTFNFDFELCRPENTGDELPPTFSLSNVVSAGVRGRVYSENADVGYRVRALWESLDGNNTQFQSSIPYFVVFTTKPRSRTLAAEIMADATIAVSLVRRVGFDKLNRTSSFDSVSGCTGKESEISIAPKAVASSANLRSGSSAKNLKKGIRLDTSPATIGMRNSCFVPDSASTPPSSFSDPSPSSPLMSGRAKLLKLVARSAPPILSGFRFSRVDPDQESQGSLPCASDWHPAQKPLPQIPQGPYPPLPVSFAPFQGSTPSRARANTQPTLPSRDLAQFQSTTPIVDVQKNTRDAFADSQHMIHLSDSRTLHTDVSIGFPKRPKGVAPSPGSHPSLETVSALPDGLYKGCIPLQRDWFPSVRWETLSIEYYLQVSVIFDNSEFKGQVPLRLH</sequence>
<proteinExistence type="predicted"/>
<dbReference type="AlphaFoldDB" id="A0A4S4LJV9"/>
<evidence type="ECO:0000256" key="1">
    <source>
        <dbReference type="SAM" id="MobiDB-lite"/>
    </source>
</evidence>
<accession>A0A4S4LJV9</accession>
<protein>
    <submittedName>
        <fullName evidence="2">Uncharacterized protein</fullName>
    </submittedName>
</protein>
<dbReference type="OrthoDB" id="3259897at2759"/>
<reference evidence="2 3" key="1">
    <citation type="submission" date="2019-02" db="EMBL/GenBank/DDBJ databases">
        <title>Genome sequencing of the rare red list fungi Phellinidium pouzarii.</title>
        <authorList>
            <person name="Buettner E."/>
            <person name="Kellner H."/>
        </authorList>
    </citation>
    <scope>NUCLEOTIDE SEQUENCE [LARGE SCALE GENOMIC DNA]</scope>
    <source>
        <strain evidence="2 3">DSM 108285</strain>
    </source>
</reference>
<keyword evidence="3" id="KW-1185">Reference proteome</keyword>
<feature type="compositionally biased region" description="Low complexity" evidence="1">
    <location>
        <begin position="197"/>
        <end position="220"/>
    </location>
</feature>